<reference evidence="3 4" key="1">
    <citation type="submission" date="2020-08" db="EMBL/GenBank/DDBJ databases">
        <authorList>
            <person name="Koutsovoulos G."/>
            <person name="Danchin GJ E."/>
        </authorList>
    </citation>
    <scope>NUCLEOTIDE SEQUENCE [LARGE SCALE GENOMIC DNA]</scope>
</reference>
<dbReference type="AlphaFoldDB" id="A0A6V7V8N4"/>
<evidence type="ECO:0000256" key="1">
    <source>
        <dbReference type="SAM" id="Coils"/>
    </source>
</evidence>
<keyword evidence="1" id="KW-0175">Coiled coil</keyword>
<feature type="region of interest" description="Disordered" evidence="2">
    <location>
        <begin position="443"/>
        <end position="541"/>
    </location>
</feature>
<protein>
    <submittedName>
        <fullName evidence="3">Uncharacterized protein</fullName>
    </submittedName>
</protein>
<sequence>MQKHLRNLGLLDGSAGQSEELHAGHLQMMDMMLRNRERVLQQLVDLQRKLDAAEKVELYRRIRSGVTNAEELERSHVSRSLSRPARSALGNGRFSREGGGHRRQQSHSPEAGDLIKRVETDYRADSAPIKNSKSIYNRLAANAYKYQYLHKLDDRTLRKYMNSLRKQLAKLERFREVSFGPHTMAKHQPAQLQQSWFFRRRSLPSLEAAVGATNNSQSQQTNGGWRSLKSGRKSRSGKSQSPRRAGATADEPLTKMRRTSMSRTRATQKLPPLPQTAKRSFTGNRSMPTPSKSMEQKLPPTGVNKQTKKAQERPTRRSQPATVQKTPGIKTTPIGARPPSSKGSITPVKVQKPPSMSGALPVIGAAVGAAGVAAVAATIVNDDERKEEDNRENVVSLKNEEETDILKQLFCGKHNKNTRQKILRKNISVPFHIAPSPSISLAASQTTTTDGQPAGDSEWEGDQVEAPAEVVNEEEARPTPGPFEGETEVTENHMEGSEGQLTARTEVKSAAKEELMERQDEAMEENENEEKLKMRKKLKEK</sequence>
<accession>A0A6V7V8N4</accession>
<dbReference type="OrthoDB" id="5838632at2759"/>
<feature type="compositionally biased region" description="Low complexity" evidence="2">
    <location>
        <begin position="78"/>
        <end position="89"/>
    </location>
</feature>
<feature type="coiled-coil region" evidence="1">
    <location>
        <begin position="29"/>
        <end position="56"/>
    </location>
</feature>
<dbReference type="Proteomes" id="UP000580250">
    <property type="component" value="Unassembled WGS sequence"/>
</dbReference>
<comment type="caution">
    <text evidence="3">The sequence shown here is derived from an EMBL/GenBank/DDBJ whole genome shotgun (WGS) entry which is preliminary data.</text>
</comment>
<evidence type="ECO:0000256" key="2">
    <source>
        <dbReference type="SAM" id="MobiDB-lite"/>
    </source>
</evidence>
<evidence type="ECO:0000313" key="4">
    <source>
        <dbReference type="Proteomes" id="UP000580250"/>
    </source>
</evidence>
<name>A0A6V7V8N4_MELEN</name>
<feature type="region of interest" description="Disordered" evidence="2">
    <location>
        <begin position="211"/>
        <end position="355"/>
    </location>
</feature>
<proteinExistence type="predicted"/>
<organism evidence="3 4">
    <name type="scientific">Meloidogyne enterolobii</name>
    <name type="common">Root-knot nematode worm</name>
    <name type="synonym">Meloidogyne mayaguensis</name>
    <dbReference type="NCBI Taxonomy" id="390850"/>
    <lineage>
        <taxon>Eukaryota</taxon>
        <taxon>Metazoa</taxon>
        <taxon>Ecdysozoa</taxon>
        <taxon>Nematoda</taxon>
        <taxon>Chromadorea</taxon>
        <taxon>Rhabditida</taxon>
        <taxon>Tylenchina</taxon>
        <taxon>Tylenchomorpha</taxon>
        <taxon>Tylenchoidea</taxon>
        <taxon>Meloidogynidae</taxon>
        <taxon>Meloidogyninae</taxon>
        <taxon>Meloidogyne</taxon>
    </lineage>
</organism>
<feature type="region of interest" description="Disordered" evidence="2">
    <location>
        <begin position="70"/>
        <end position="114"/>
    </location>
</feature>
<gene>
    <name evidence="3" type="ORF">MENT_LOCUS22806</name>
</gene>
<evidence type="ECO:0000313" key="3">
    <source>
        <dbReference type="EMBL" id="CAD2171336.1"/>
    </source>
</evidence>
<feature type="compositionally biased region" description="Basic and acidic residues" evidence="2">
    <location>
        <begin position="505"/>
        <end position="521"/>
    </location>
</feature>
<dbReference type="EMBL" id="CAJEWN010000182">
    <property type="protein sequence ID" value="CAD2171336.1"/>
    <property type="molecule type" value="Genomic_DNA"/>
</dbReference>
<feature type="compositionally biased region" description="Polar residues" evidence="2">
    <location>
        <begin position="277"/>
        <end position="293"/>
    </location>
</feature>
<feature type="compositionally biased region" description="Polar residues" evidence="2">
    <location>
        <begin position="212"/>
        <end position="222"/>
    </location>
</feature>